<keyword evidence="2" id="KW-1185">Reference proteome</keyword>
<proteinExistence type="predicted"/>
<protein>
    <submittedName>
        <fullName evidence="1">Uncharacterized protein</fullName>
    </submittedName>
</protein>
<dbReference type="EMBL" id="AWFG01000063">
    <property type="protein sequence ID" value="KCZ55158.1"/>
    <property type="molecule type" value="Genomic_DNA"/>
</dbReference>
<dbReference type="AlphaFoldDB" id="A0A062UBU4"/>
<reference evidence="1 2" key="1">
    <citation type="journal article" date="2014" name="Antonie Van Leeuwenhoek">
        <title>Hyphomonas beringensis sp. nov. and Hyphomonas chukchiensis sp. nov., isolated from surface seawater of the Bering Sea and Chukchi Sea.</title>
        <authorList>
            <person name="Li C."/>
            <person name="Lai Q."/>
            <person name="Li G."/>
            <person name="Dong C."/>
            <person name="Wang J."/>
            <person name="Liao Y."/>
            <person name="Shao Z."/>
        </authorList>
    </citation>
    <scope>NUCLEOTIDE SEQUENCE [LARGE SCALE GENOMIC DNA]</scope>
    <source>
        <strain evidence="1 2">BH-BN04-4</strain>
    </source>
</reference>
<accession>A0A062UBU4</accession>
<sequence>MKPVADIGVPLAHHYLFSSLREHNCARQASRSGANNGDALVVRHIAVLKA</sequence>
<evidence type="ECO:0000313" key="2">
    <source>
        <dbReference type="Proteomes" id="UP000027190"/>
    </source>
</evidence>
<comment type="caution">
    <text evidence="1">The sequence shown here is derived from an EMBL/GenBank/DDBJ whole genome shotgun (WGS) entry which is preliminary data.</text>
</comment>
<dbReference type="PATRIC" id="fig|1280947.3.peg.3104"/>
<evidence type="ECO:0000313" key="1">
    <source>
        <dbReference type="EMBL" id="KCZ55158.1"/>
    </source>
</evidence>
<gene>
    <name evidence="1" type="ORF">HY30_08320</name>
</gene>
<name>A0A062UBU4_9PROT</name>
<dbReference type="Proteomes" id="UP000027190">
    <property type="component" value="Unassembled WGS sequence"/>
</dbReference>
<organism evidence="1 2">
    <name type="scientific">Hyphomonas chukchiensis</name>
    <dbReference type="NCBI Taxonomy" id="1280947"/>
    <lineage>
        <taxon>Bacteria</taxon>
        <taxon>Pseudomonadati</taxon>
        <taxon>Pseudomonadota</taxon>
        <taxon>Alphaproteobacteria</taxon>
        <taxon>Hyphomonadales</taxon>
        <taxon>Hyphomonadaceae</taxon>
        <taxon>Hyphomonas</taxon>
    </lineage>
</organism>